<dbReference type="KEGG" id="mrub:DEO27_012900"/>
<protein>
    <submittedName>
        <fullName evidence="1">Glycosyltransferase</fullName>
    </submittedName>
</protein>
<dbReference type="RefSeq" id="WP_112575018.1">
    <property type="nucleotide sequence ID" value="NZ_CP043450.1"/>
</dbReference>
<reference evidence="1" key="1">
    <citation type="submission" date="2019-08" db="EMBL/GenBank/DDBJ databases">
        <title>Comparative genome analysis confer to the adaptation heavy metal polluted environment.</title>
        <authorList>
            <person name="Li Y."/>
        </authorList>
    </citation>
    <scope>NUCLEOTIDE SEQUENCE [LARGE SCALE GENOMIC DNA]</scope>
    <source>
        <strain evidence="1">P1</strain>
    </source>
</reference>
<keyword evidence="2" id="KW-1185">Reference proteome</keyword>
<organism evidence="1 2">
    <name type="scientific">Mucilaginibacter rubeus</name>
    <dbReference type="NCBI Taxonomy" id="2027860"/>
    <lineage>
        <taxon>Bacteria</taxon>
        <taxon>Pseudomonadati</taxon>
        <taxon>Bacteroidota</taxon>
        <taxon>Sphingobacteriia</taxon>
        <taxon>Sphingobacteriales</taxon>
        <taxon>Sphingobacteriaceae</taxon>
        <taxon>Mucilaginibacter</taxon>
    </lineage>
</organism>
<proteinExistence type="predicted"/>
<dbReference type="SUPFAM" id="SSF53756">
    <property type="entry name" value="UDP-Glycosyltransferase/glycogen phosphorylase"/>
    <property type="match status" value="1"/>
</dbReference>
<dbReference type="Proteomes" id="UP000251402">
    <property type="component" value="Chromosome"/>
</dbReference>
<evidence type="ECO:0000313" key="2">
    <source>
        <dbReference type="Proteomes" id="UP000251402"/>
    </source>
</evidence>
<dbReference type="GO" id="GO:0016740">
    <property type="term" value="F:transferase activity"/>
    <property type="evidence" value="ECO:0007669"/>
    <property type="project" value="UniProtKB-KW"/>
</dbReference>
<dbReference type="OrthoDB" id="1100436at2"/>
<dbReference type="AlphaFoldDB" id="A0A5C1HYH0"/>
<name>A0A5C1HYH0_9SPHI</name>
<dbReference type="EMBL" id="CP043450">
    <property type="protein sequence ID" value="QEM10882.1"/>
    <property type="molecule type" value="Genomic_DNA"/>
</dbReference>
<dbReference type="Gene3D" id="3.40.50.2000">
    <property type="entry name" value="Glycogen Phosphorylase B"/>
    <property type="match status" value="2"/>
</dbReference>
<sequence>MKILLVCASLEPGLDGVGDYVRRLAAEFCKTGHGVMLVALNDRHINELTVDSTNNFGITRLPKSMPEQERYKAFQTVLDAFNPDWLSLQYVCYSFEKRGITFNLVKQLKKVKIKANVHIMFHEIWIGESNESTWKDKITGFLQRWAVSALVKTLKPAGISTSNSFYKNCLAKAGIQANKIPIFSNMPVGNPTGKKIYEQLPAEVQSSRSAYVLATFFGGFHYRDQLDSKLIRLAEHVSQEMKKKLVITHVGKSAGIEEQFERLAQTTSISMRVMGTWDAQDIADYFSLCDVSLANHPLVLFEKSGSIAAALYNKCPVIVLRDNIASDDQKTAEVEQVERINNIEKFINQDTGFSEKYNPESVAGQYLTMFKPS</sequence>
<evidence type="ECO:0000313" key="1">
    <source>
        <dbReference type="EMBL" id="QEM10882.1"/>
    </source>
</evidence>
<gene>
    <name evidence="1" type="ORF">DEO27_012900</name>
</gene>
<accession>A0A5C1HYH0</accession>